<dbReference type="PRINTS" id="PR00449">
    <property type="entry name" value="RASTRNSFRMNG"/>
</dbReference>
<dbReference type="PROSITE" id="PS51419">
    <property type="entry name" value="RAB"/>
    <property type="match status" value="1"/>
</dbReference>
<dbReference type="AlphaFoldDB" id="A0AAU9IG42"/>
<dbReference type="PROSITE" id="PS51421">
    <property type="entry name" value="RAS"/>
    <property type="match status" value="1"/>
</dbReference>
<evidence type="ECO:0008006" key="4">
    <source>
        <dbReference type="Google" id="ProtNLM"/>
    </source>
</evidence>
<accession>A0AAU9IG42</accession>
<dbReference type="SMART" id="SM00175">
    <property type="entry name" value="RAB"/>
    <property type="match status" value="1"/>
</dbReference>
<dbReference type="SMART" id="SM00173">
    <property type="entry name" value="RAS"/>
    <property type="match status" value="1"/>
</dbReference>
<dbReference type="Pfam" id="PF00071">
    <property type="entry name" value="Ras"/>
    <property type="match status" value="1"/>
</dbReference>
<dbReference type="GO" id="GO:0003924">
    <property type="term" value="F:GTPase activity"/>
    <property type="evidence" value="ECO:0007669"/>
    <property type="project" value="InterPro"/>
</dbReference>
<dbReference type="PANTHER" id="PTHR47978">
    <property type="match status" value="1"/>
</dbReference>
<evidence type="ECO:0000313" key="2">
    <source>
        <dbReference type="EMBL" id="CAG9313082.1"/>
    </source>
</evidence>
<dbReference type="InterPro" id="IPR001806">
    <property type="entry name" value="Small_GTPase"/>
</dbReference>
<protein>
    <recommendedName>
        <fullName evidence="4">GTP-binding protein</fullName>
    </recommendedName>
</protein>
<dbReference type="SUPFAM" id="SSF52540">
    <property type="entry name" value="P-loop containing nucleoside triphosphate hydrolases"/>
    <property type="match status" value="1"/>
</dbReference>
<evidence type="ECO:0000256" key="1">
    <source>
        <dbReference type="ARBA" id="ARBA00022741"/>
    </source>
</evidence>
<dbReference type="InterPro" id="IPR027417">
    <property type="entry name" value="P-loop_NTPase"/>
</dbReference>
<keyword evidence="3" id="KW-1185">Reference proteome</keyword>
<name>A0AAU9IG42_9CILI</name>
<keyword evidence="1" id="KW-0547">Nucleotide-binding</keyword>
<dbReference type="InterPro" id="IPR005225">
    <property type="entry name" value="Small_GTP-bd"/>
</dbReference>
<dbReference type="NCBIfam" id="TIGR00231">
    <property type="entry name" value="small_GTP"/>
    <property type="match status" value="1"/>
</dbReference>
<sequence length="172" mass="20118">MKKEVHKSIIVIGEYRSGKASIITRYCSNEIYGRKSDWFESGFKSKNITQRHQTIKLMVWKTPVKPAFRDFSSDYYSGPYGWLVVFDLTNRESFDYISFWVGEIRKHGNQANPIFIVGNKSDLKKKRQVSYEEAKMLADSFNVPYADVSVLYNHNLDTVFSILLKEMTFNKK</sequence>
<dbReference type="Gene3D" id="3.40.50.300">
    <property type="entry name" value="P-loop containing nucleotide triphosphate hydrolases"/>
    <property type="match status" value="1"/>
</dbReference>
<proteinExistence type="predicted"/>
<gene>
    <name evidence="2" type="ORF">BSTOLATCC_MIC7867</name>
</gene>
<dbReference type="EMBL" id="CAJZBQ010000009">
    <property type="protein sequence ID" value="CAG9313082.1"/>
    <property type="molecule type" value="Genomic_DNA"/>
</dbReference>
<comment type="caution">
    <text evidence="2">The sequence shown here is derived from an EMBL/GenBank/DDBJ whole genome shotgun (WGS) entry which is preliminary data.</text>
</comment>
<evidence type="ECO:0000313" key="3">
    <source>
        <dbReference type="Proteomes" id="UP001162131"/>
    </source>
</evidence>
<dbReference type="CDD" id="cd00154">
    <property type="entry name" value="Rab"/>
    <property type="match status" value="1"/>
</dbReference>
<reference evidence="2" key="1">
    <citation type="submission" date="2021-09" db="EMBL/GenBank/DDBJ databases">
        <authorList>
            <consortium name="AG Swart"/>
            <person name="Singh M."/>
            <person name="Singh A."/>
            <person name="Seah K."/>
            <person name="Emmerich C."/>
        </authorList>
    </citation>
    <scope>NUCLEOTIDE SEQUENCE</scope>
    <source>
        <strain evidence="2">ATCC30299</strain>
    </source>
</reference>
<organism evidence="2 3">
    <name type="scientific">Blepharisma stoltei</name>
    <dbReference type="NCBI Taxonomy" id="1481888"/>
    <lineage>
        <taxon>Eukaryota</taxon>
        <taxon>Sar</taxon>
        <taxon>Alveolata</taxon>
        <taxon>Ciliophora</taxon>
        <taxon>Postciliodesmatophora</taxon>
        <taxon>Heterotrichea</taxon>
        <taxon>Heterotrichida</taxon>
        <taxon>Blepharismidae</taxon>
        <taxon>Blepharisma</taxon>
    </lineage>
</organism>
<dbReference type="GO" id="GO:0005525">
    <property type="term" value="F:GTP binding"/>
    <property type="evidence" value="ECO:0007669"/>
    <property type="project" value="InterPro"/>
</dbReference>
<dbReference type="FunFam" id="3.40.50.300:FF:001447">
    <property type="entry name" value="Ras-related protein Rab-1B"/>
    <property type="match status" value="1"/>
</dbReference>
<dbReference type="Proteomes" id="UP001162131">
    <property type="component" value="Unassembled WGS sequence"/>
</dbReference>
<dbReference type="SMART" id="SM00174">
    <property type="entry name" value="RHO"/>
    <property type="match status" value="1"/>
</dbReference>